<dbReference type="EMBL" id="BAABEZ010000004">
    <property type="protein sequence ID" value="GAA4451028.1"/>
    <property type="molecule type" value="Genomic_DNA"/>
</dbReference>
<reference evidence="3" key="1">
    <citation type="journal article" date="2019" name="Int. J. Syst. Evol. Microbiol.">
        <title>The Global Catalogue of Microorganisms (GCM) 10K type strain sequencing project: providing services to taxonomists for standard genome sequencing and annotation.</title>
        <authorList>
            <consortium name="The Broad Institute Genomics Platform"/>
            <consortium name="The Broad Institute Genome Sequencing Center for Infectious Disease"/>
            <person name="Wu L."/>
            <person name="Ma J."/>
        </authorList>
    </citation>
    <scope>NUCLEOTIDE SEQUENCE [LARGE SCALE GENOMIC DNA]</scope>
    <source>
        <strain evidence="3">JCM 31921</strain>
    </source>
</reference>
<sequence length="303" mass="34397">MGDKALFAAIEEQLPVFFQSWWLDIVCEQAWDVVMENGASGVTVVWPYSYVRKAGMLLLRNPPLTPYLGPLRITRQSCTGEELSSLYKRLPHSAFRQWSCMPGISYEEWFTAQGLSCKKKRTYLLDLQLSEDTLWNAIHPKRKNAIRKAQQDLSVDASFPELKTFIEWQSASFTAKGKPYPYSASLLQQLMQTGARKGCCCAYTARNVAGEIQGAIWLVQDKTTIYYLLSATPAQTHRGAVSLLLWEAILKAKEQGLSIFDFEGSMDDDIAHFFKRFGGKETSYEAFQKTDSLIWKLKQRIAG</sequence>
<dbReference type="Pfam" id="PF13480">
    <property type="entry name" value="Acetyltransf_6"/>
    <property type="match status" value="1"/>
</dbReference>
<dbReference type="SUPFAM" id="SSF55729">
    <property type="entry name" value="Acyl-CoA N-acyltransferases (Nat)"/>
    <property type="match status" value="1"/>
</dbReference>
<dbReference type="InterPro" id="IPR050644">
    <property type="entry name" value="PG_Glycine_Bridge_Synth"/>
</dbReference>
<dbReference type="InterPro" id="IPR016181">
    <property type="entry name" value="Acyl_CoA_acyltransferase"/>
</dbReference>
<evidence type="ECO:0000313" key="2">
    <source>
        <dbReference type="EMBL" id="GAA4451028.1"/>
    </source>
</evidence>
<organism evidence="2 3">
    <name type="scientific">Rurimicrobium arvi</name>
    <dbReference type="NCBI Taxonomy" id="2049916"/>
    <lineage>
        <taxon>Bacteria</taxon>
        <taxon>Pseudomonadati</taxon>
        <taxon>Bacteroidota</taxon>
        <taxon>Chitinophagia</taxon>
        <taxon>Chitinophagales</taxon>
        <taxon>Chitinophagaceae</taxon>
        <taxon>Rurimicrobium</taxon>
    </lineage>
</organism>
<accession>A0ABP8MI79</accession>
<evidence type="ECO:0000313" key="3">
    <source>
        <dbReference type="Proteomes" id="UP001501410"/>
    </source>
</evidence>
<keyword evidence="3" id="KW-1185">Reference proteome</keyword>
<protein>
    <submittedName>
        <fullName evidence="2">GNAT family N-acetyltransferase</fullName>
    </submittedName>
</protein>
<dbReference type="PANTHER" id="PTHR36174:SF1">
    <property type="entry name" value="LIPID II:GLYCINE GLYCYLTRANSFERASE"/>
    <property type="match status" value="1"/>
</dbReference>
<proteinExistence type="predicted"/>
<evidence type="ECO:0000259" key="1">
    <source>
        <dbReference type="Pfam" id="PF13480"/>
    </source>
</evidence>
<name>A0ABP8MI79_9BACT</name>
<gene>
    <name evidence="2" type="ORF">GCM10023092_07920</name>
</gene>
<comment type="caution">
    <text evidence="2">The sequence shown here is derived from an EMBL/GenBank/DDBJ whole genome shotgun (WGS) entry which is preliminary data.</text>
</comment>
<dbReference type="Gene3D" id="3.40.630.30">
    <property type="match status" value="1"/>
</dbReference>
<feature type="domain" description="BioF2-like acetyltransferase" evidence="1">
    <location>
        <begin position="143"/>
        <end position="264"/>
    </location>
</feature>
<dbReference type="RefSeq" id="WP_344822910.1">
    <property type="nucleotide sequence ID" value="NZ_BAABEZ010000004.1"/>
</dbReference>
<dbReference type="Proteomes" id="UP001501410">
    <property type="component" value="Unassembled WGS sequence"/>
</dbReference>
<dbReference type="PANTHER" id="PTHR36174">
    <property type="entry name" value="LIPID II:GLYCINE GLYCYLTRANSFERASE"/>
    <property type="match status" value="1"/>
</dbReference>
<dbReference type="InterPro" id="IPR038740">
    <property type="entry name" value="BioF2-like_GNAT_dom"/>
</dbReference>